<dbReference type="Gene3D" id="2.40.160.20">
    <property type="match status" value="1"/>
</dbReference>
<dbReference type="GO" id="GO:0009279">
    <property type="term" value="C:cell outer membrane"/>
    <property type="evidence" value="ECO:0007669"/>
    <property type="project" value="UniProtKB-SubCell"/>
</dbReference>
<dbReference type="Proteomes" id="UP000193427">
    <property type="component" value="Chromosome"/>
</dbReference>
<reference evidence="2 3" key="1">
    <citation type="submission" date="2016-04" db="EMBL/GenBank/DDBJ databases">
        <title>Complete genome sequence of natural rubber-degrading, novel Gram-negative bacterium, Rhizobacter gummiphilus strain NS21.</title>
        <authorList>
            <person name="Tabata M."/>
            <person name="Kasai D."/>
            <person name="Fukuda M."/>
        </authorList>
    </citation>
    <scope>NUCLEOTIDE SEQUENCE [LARGE SCALE GENOMIC DNA]</scope>
    <source>
        <strain evidence="2 3">NS21</strain>
    </source>
</reference>
<evidence type="ECO:0000256" key="1">
    <source>
        <dbReference type="ARBA" id="ARBA00004442"/>
    </source>
</evidence>
<name>A0A1W6L6R0_9BURK</name>
<proteinExistence type="predicted"/>
<dbReference type="OrthoDB" id="5360144at2"/>
<dbReference type="InterPro" id="IPR000498">
    <property type="entry name" value="OmpA-like_TM_dom"/>
</dbReference>
<keyword evidence="3" id="KW-1185">Reference proteome</keyword>
<dbReference type="RefSeq" id="WP_157782135.1">
    <property type="nucleotide sequence ID" value="NZ_BSPR01000008.1"/>
</dbReference>
<gene>
    <name evidence="2" type="ORF">A4W93_08000</name>
</gene>
<accession>A0A1W6L6R0</accession>
<comment type="subcellular location">
    <subcellularLocation>
        <location evidence="1">Cell outer membrane</location>
    </subcellularLocation>
</comment>
<dbReference type="AlphaFoldDB" id="A0A1W6L6R0"/>
<dbReference type="KEGG" id="rgu:A4W93_08000"/>
<evidence type="ECO:0000313" key="2">
    <source>
        <dbReference type="EMBL" id="ARN19860.1"/>
    </source>
</evidence>
<dbReference type="SUPFAM" id="SSF56925">
    <property type="entry name" value="OMPA-like"/>
    <property type="match status" value="1"/>
</dbReference>
<dbReference type="InterPro" id="IPR011250">
    <property type="entry name" value="OMP/PagP_B-barrel"/>
</dbReference>
<evidence type="ECO:0000313" key="3">
    <source>
        <dbReference type="Proteomes" id="UP000193427"/>
    </source>
</evidence>
<dbReference type="Pfam" id="PF01389">
    <property type="entry name" value="OmpA_membrane"/>
    <property type="match status" value="1"/>
</dbReference>
<dbReference type="EMBL" id="CP015118">
    <property type="protein sequence ID" value="ARN19860.1"/>
    <property type="molecule type" value="Genomic_DNA"/>
</dbReference>
<protein>
    <submittedName>
        <fullName evidence="2">Uncharacterized protein</fullName>
    </submittedName>
</protein>
<organism evidence="2 3">
    <name type="scientific">Piscinibacter gummiphilus</name>
    <dbReference type="NCBI Taxonomy" id="946333"/>
    <lineage>
        <taxon>Bacteria</taxon>
        <taxon>Pseudomonadati</taxon>
        <taxon>Pseudomonadota</taxon>
        <taxon>Betaproteobacteria</taxon>
        <taxon>Burkholderiales</taxon>
        <taxon>Sphaerotilaceae</taxon>
        <taxon>Piscinibacter</taxon>
    </lineage>
</organism>
<sequence length="176" mass="18325">MKFTAFKPALAAALLAAGLGSTAAHAEPFYAGANLGAPRYEDGIQGSNGHGDGVSGKVFGGYQVTPNIAFEAGYADLGRVAGDAGHVKAHGEYLDAVGLAPITDQWTLLGRLGVAHIDVDTPNADTSGNGLKLGAGAQYAITRDVSLRGEWERYRPDVFGDKPNIDQFTVGVRYGF</sequence>
<dbReference type="STRING" id="946333.A4W93_08000"/>